<keyword evidence="2" id="KW-1188">Viral release from host cell</keyword>
<name>A0A8D9ATH0_9HEMI</name>
<keyword evidence="16" id="KW-0863">Zinc-finger</keyword>
<feature type="compositionally biased region" description="Acidic residues" evidence="17">
    <location>
        <begin position="764"/>
        <end position="778"/>
    </location>
</feature>
<feature type="region of interest" description="Disordered" evidence="17">
    <location>
        <begin position="739"/>
        <end position="806"/>
    </location>
</feature>
<keyword evidence="6" id="KW-0547">Nucleotide-binding</keyword>
<keyword evidence="9" id="KW-0067">ATP-binding</keyword>
<keyword evidence="8" id="KW-0378">Hydrolase</keyword>
<evidence type="ECO:0000256" key="6">
    <source>
        <dbReference type="ARBA" id="ARBA00022741"/>
    </source>
</evidence>
<keyword evidence="13" id="KW-0808">Transferase</keyword>
<keyword evidence="14" id="KW-0917">Virion maturation</keyword>
<feature type="compositionally biased region" description="Acidic residues" evidence="17">
    <location>
        <begin position="796"/>
        <end position="806"/>
    </location>
</feature>
<keyword evidence="11" id="KW-0229">DNA integration</keyword>
<dbReference type="Pfam" id="PF14223">
    <property type="entry name" value="Retrotran_gag_2"/>
    <property type="match status" value="1"/>
</dbReference>
<evidence type="ECO:0000256" key="9">
    <source>
        <dbReference type="ARBA" id="ARBA00022840"/>
    </source>
</evidence>
<dbReference type="Pfam" id="PF22936">
    <property type="entry name" value="Pol_BBD"/>
    <property type="match status" value="1"/>
</dbReference>
<dbReference type="InterPro" id="IPR054722">
    <property type="entry name" value="PolX-like_BBD"/>
</dbReference>
<dbReference type="SUPFAM" id="SSF57756">
    <property type="entry name" value="Retrovirus zinc finger-like domains"/>
    <property type="match status" value="1"/>
</dbReference>
<dbReference type="GO" id="GO:0003964">
    <property type="term" value="F:RNA-directed DNA polymerase activity"/>
    <property type="evidence" value="ECO:0007669"/>
    <property type="project" value="UniProtKB-KW"/>
</dbReference>
<feature type="domain" description="Integrase catalytic" evidence="19">
    <location>
        <begin position="493"/>
        <end position="659"/>
    </location>
</feature>
<proteinExistence type="predicted"/>
<dbReference type="GO" id="GO:0015074">
    <property type="term" value="P:DNA integration"/>
    <property type="evidence" value="ECO:0007669"/>
    <property type="project" value="UniProtKB-KW"/>
</dbReference>
<dbReference type="GO" id="GO:0004519">
    <property type="term" value="F:endonuclease activity"/>
    <property type="evidence" value="ECO:0007669"/>
    <property type="project" value="UniProtKB-KW"/>
</dbReference>
<dbReference type="Pfam" id="PF13976">
    <property type="entry name" value="gag_pre-integrs"/>
    <property type="match status" value="1"/>
</dbReference>
<dbReference type="PANTHER" id="PTHR42648:SF11">
    <property type="entry name" value="TRANSPOSON TY4-P GAG-POL POLYPROTEIN"/>
    <property type="match status" value="1"/>
</dbReference>
<dbReference type="Gene3D" id="3.30.420.10">
    <property type="entry name" value="Ribonuclease H-like superfamily/Ribonuclease H"/>
    <property type="match status" value="1"/>
</dbReference>
<dbReference type="Pfam" id="PF00665">
    <property type="entry name" value="rve"/>
    <property type="match status" value="1"/>
</dbReference>
<evidence type="ECO:0000256" key="10">
    <source>
        <dbReference type="ARBA" id="ARBA00022842"/>
    </source>
</evidence>
<dbReference type="GO" id="GO:0006508">
    <property type="term" value="P:proteolysis"/>
    <property type="evidence" value="ECO:0007669"/>
    <property type="project" value="UniProtKB-KW"/>
</dbReference>
<dbReference type="GO" id="GO:0005524">
    <property type="term" value="F:ATP binding"/>
    <property type="evidence" value="ECO:0007669"/>
    <property type="project" value="UniProtKB-KW"/>
</dbReference>
<dbReference type="InterPro" id="IPR012337">
    <property type="entry name" value="RNaseH-like_sf"/>
</dbReference>
<dbReference type="SUPFAM" id="SSF53098">
    <property type="entry name" value="Ribonuclease H-like"/>
    <property type="match status" value="1"/>
</dbReference>
<feature type="compositionally biased region" description="Basic and acidic residues" evidence="17">
    <location>
        <begin position="55"/>
        <end position="64"/>
    </location>
</feature>
<evidence type="ECO:0000256" key="7">
    <source>
        <dbReference type="ARBA" id="ARBA00022759"/>
    </source>
</evidence>
<evidence type="ECO:0000313" key="20">
    <source>
        <dbReference type="EMBL" id="CAG6772489.1"/>
    </source>
</evidence>
<evidence type="ECO:0000256" key="14">
    <source>
        <dbReference type="ARBA" id="ARBA00023113"/>
    </source>
</evidence>
<keyword evidence="10" id="KW-0460">Magnesium</keyword>
<evidence type="ECO:0000256" key="4">
    <source>
        <dbReference type="ARBA" id="ARBA00022722"/>
    </source>
</evidence>
<evidence type="ECO:0000259" key="18">
    <source>
        <dbReference type="PROSITE" id="PS50158"/>
    </source>
</evidence>
<feature type="region of interest" description="Disordered" evidence="17">
    <location>
        <begin position="44"/>
        <end position="64"/>
    </location>
</feature>
<dbReference type="InterPro" id="IPR025724">
    <property type="entry name" value="GAG-pre-integrase_dom"/>
</dbReference>
<organism evidence="20">
    <name type="scientific">Cacopsylla melanoneura</name>
    <dbReference type="NCBI Taxonomy" id="428564"/>
    <lineage>
        <taxon>Eukaryota</taxon>
        <taxon>Metazoa</taxon>
        <taxon>Ecdysozoa</taxon>
        <taxon>Arthropoda</taxon>
        <taxon>Hexapoda</taxon>
        <taxon>Insecta</taxon>
        <taxon>Pterygota</taxon>
        <taxon>Neoptera</taxon>
        <taxon>Paraneoptera</taxon>
        <taxon>Hemiptera</taxon>
        <taxon>Sternorrhyncha</taxon>
        <taxon>Psylloidea</taxon>
        <taxon>Psyllidae</taxon>
        <taxon>Psyllinae</taxon>
        <taxon>Cacopsylla</taxon>
    </lineage>
</organism>
<protein>
    <submittedName>
        <fullName evidence="20">Copia protein</fullName>
    </submittedName>
</protein>
<evidence type="ECO:0000256" key="15">
    <source>
        <dbReference type="ARBA" id="ARBA00023172"/>
    </source>
</evidence>
<feature type="compositionally biased region" description="Polar residues" evidence="17">
    <location>
        <begin position="270"/>
        <end position="282"/>
    </location>
</feature>
<dbReference type="GO" id="GO:0003887">
    <property type="term" value="F:DNA-directed DNA polymerase activity"/>
    <property type="evidence" value="ECO:0007669"/>
    <property type="project" value="UniProtKB-KW"/>
</dbReference>
<dbReference type="GO" id="GO:0008233">
    <property type="term" value="F:peptidase activity"/>
    <property type="evidence" value="ECO:0007669"/>
    <property type="project" value="UniProtKB-KW"/>
</dbReference>
<dbReference type="PANTHER" id="PTHR42648">
    <property type="entry name" value="TRANSPOSASE, PUTATIVE-RELATED"/>
    <property type="match status" value="1"/>
</dbReference>
<feature type="compositionally biased region" description="Basic and acidic residues" evidence="17">
    <location>
        <begin position="743"/>
        <end position="757"/>
    </location>
</feature>
<evidence type="ECO:0000256" key="1">
    <source>
        <dbReference type="ARBA" id="ARBA00002180"/>
    </source>
</evidence>
<dbReference type="Gene3D" id="4.10.60.10">
    <property type="entry name" value="Zinc finger, CCHC-type"/>
    <property type="match status" value="1"/>
</dbReference>
<keyword evidence="13" id="KW-0239">DNA-directed DNA polymerase</keyword>
<accession>A0A8D9ATH0</accession>
<dbReference type="GO" id="GO:0003676">
    <property type="term" value="F:nucleic acid binding"/>
    <property type="evidence" value="ECO:0007669"/>
    <property type="project" value="InterPro"/>
</dbReference>
<dbReference type="InterPro" id="IPR036397">
    <property type="entry name" value="RNaseH_sf"/>
</dbReference>
<dbReference type="GO" id="GO:0006310">
    <property type="term" value="P:DNA recombination"/>
    <property type="evidence" value="ECO:0007669"/>
    <property type="project" value="UniProtKB-KW"/>
</dbReference>
<keyword evidence="16" id="KW-0862">Zinc</keyword>
<keyword evidence="12" id="KW-0695">RNA-directed DNA polymerase</keyword>
<dbReference type="InterPro" id="IPR001584">
    <property type="entry name" value="Integrase_cat-core"/>
</dbReference>
<sequence>MAEGGEEKYHVPLFTGNNYDNWRFRLEVLLDEKGLLKYVENEVELEPEPSGTESSADKTTREKSNTVLEQKGKYCKRLIISTIADSHLEYCKGKSSAFQVWKSLESTFQRKGIACQLQVRKKLLSMKHNTNDSLESHFLKFDNLIRSLKAAGGNLEEMDIICHLLLTMPSEYNMVVTAIETFSTNNADMNLSFVKGRLLDEESKRKVCGKPKSTDSSAVFFTQGKNRKGKPFKKSFQSKEAPNSSYKCHNCGGKGHFRNNCPSKPHMNRHQNQSDVSSSKAQSAHDTENYAFLTSTTDSTITMSADTSSNEVVWWLDSGATEHMVQSREYLQNVVDIPSVKIQVAKSDVKLSAEKKGNITAFTKEGNGITINDILCVSGLHMNLLSVQKLEKNGYTIIFKDGKAVVSKNDRIVCTAYRTNKLYKLVLFRKEGSFLSTASQELWHKRYGHIGKSGLEKVGSMVDGLKEESVKSVCEPCVEGKAVKLPHNATRNRATRPLELVHSDIFGPITPVSHDGKRYVITFIDDYTHFTAAYNIERKSDAFEYFKIFEAMASTHFNEKIKRLRCDRGGEYQSGELKAFCKQKGIQIEYTIAYTPEQNGVAERMNRSIVEKARCMLLSSGLPKFLWSEAVRAAVYLLNRSPTSALSNCVPATLWYGQKPNINKLRIFGSPAYLHTPKQLIKGKFDSKAQKLYLVGYCTNGYRLWCPNRQEIIEGRDVIFDEKCTLKTNSHIDISVQDIENIPVDHPEESSNSRGDLDSATQDSDSETQEETSQDLETESGLRRGTRQRKLPGYLEDYEIPEDDDE</sequence>
<dbReference type="PROSITE" id="PS50994">
    <property type="entry name" value="INTEGRASE"/>
    <property type="match status" value="1"/>
</dbReference>
<reference evidence="20" key="1">
    <citation type="submission" date="2021-05" db="EMBL/GenBank/DDBJ databases">
        <authorList>
            <person name="Alioto T."/>
            <person name="Alioto T."/>
            <person name="Gomez Garrido J."/>
        </authorList>
    </citation>
    <scope>NUCLEOTIDE SEQUENCE</scope>
</reference>
<keyword evidence="7" id="KW-0255">Endonuclease</keyword>
<dbReference type="InterPro" id="IPR036875">
    <property type="entry name" value="Znf_CCHC_sf"/>
</dbReference>
<evidence type="ECO:0000256" key="5">
    <source>
        <dbReference type="ARBA" id="ARBA00022723"/>
    </source>
</evidence>
<dbReference type="PROSITE" id="PS50158">
    <property type="entry name" value="ZF_CCHC"/>
    <property type="match status" value="1"/>
</dbReference>
<keyword evidence="15" id="KW-0233">DNA recombination</keyword>
<dbReference type="GO" id="GO:0008270">
    <property type="term" value="F:zinc ion binding"/>
    <property type="evidence" value="ECO:0007669"/>
    <property type="project" value="UniProtKB-KW"/>
</dbReference>
<evidence type="ECO:0000256" key="13">
    <source>
        <dbReference type="ARBA" id="ARBA00022932"/>
    </source>
</evidence>
<dbReference type="Pfam" id="PF25597">
    <property type="entry name" value="SH3_retrovirus"/>
    <property type="match status" value="1"/>
</dbReference>
<feature type="domain" description="CCHC-type" evidence="18">
    <location>
        <begin position="247"/>
        <end position="263"/>
    </location>
</feature>
<evidence type="ECO:0000256" key="8">
    <source>
        <dbReference type="ARBA" id="ARBA00022801"/>
    </source>
</evidence>
<dbReference type="InterPro" id="IPR001878">
    <property type="entry name" value="Znf_CCHC"/>
</dbReference>
<dbReference type="EMBL" id="HBUF01588269">
    <property type="protein sequence ID" value="CAG6772489.1"/>
    <property type="molecule type" value="Transcribed_RNA"/>
</dbReference>
<evidence type="ECO:0000256" key="3">
    <source>
        <dbReference type="ARBA" id="ARBA00022670"/>
    </source>
</evidence>
<keyword evidence="3" id="KW-0645">Protease</keyword>
<evidence type="ECO:0000256" key="16">
    <source>
        <dbReference type="PROSITE-ProRule" id="PRU00047"/>
    </source>
</evidence>
<dbReference type="AlphaFoldDB" id="A0A8D9ATH0"/>
<dbReference type="InterPro" id="IPR039537">
    <property type="entry name" value="Retrotran_Ty1/copia-like"/>
</dbReference>
<keyword evidence="5" id="KW-0479">Metal-binding</keyword>
<comment type="function">
    <text evidence="1">The aspartyl protease (PR) mediates the proteolytic cleavages of the Gag and Gag-Pol polyproteins after assembly of the VLP.</text>
</comment>
<feature type="region of interest" description="Disordered" evidence="17">
    <location>
        <begin position="259"/>
        <end position="283"/>
    </location>
</feature>
<evidence type="ECO:0000256" key="2">
    <source>
        <dbReference type="ARBA" id="ARBA00022612"/>
    </source>
</evidence>
<evidence type="ECO:0000256" key="12">
    <source>
        <dbReference type="ARBA" id="ARBA00022918"/>
    </source>
</evidence>
<evidence type="ECO:0000256" key="17">
    <source>
        <dbReference type="SAM" id="MobiDB-lite"/>
    </source>
</evidence>
<keyword evidence="4" id="KW-0540">Nuclease</keyword>
<keyword evidence="13" id="KW-0548">Nucleotidyltransferase</keyword>
<evidence type="ECO:0000256" key="11">
    <source>
        <dbReference type="ARBA" id="ARBA00022908"/>
    </source>
</evidence>
<dbReference type="SMART" id="SM00343">
    <property type="entry name" value="ZnF_C2HC"/>
    <property type="match status" value="1"/>
</dbReference>
<evidence type="ECO:0000259" key="19">
    <source>
        <dbReference type="PROSITE" id="PS50994"/>
    </source>
</evidence>
<dbReference type="InterPro" id="IPR057670">
    <property type="entry name" value="SH3_retrovirus"/>
</dbReference>